<dbReference type="GO" id="GO:0008171">
    <property type="term" value="F:O-methyltransferase activity"/>
    <property type="evidence" value="ECO:0007669"/>
    <property type="project" value="InterPro"/>
</dbReference>
<dbReference type="Pfam" id="PF00891">
    <property type="entry name" value="Methyltransf_2"/>
    <property type="match status" value="1"/>
</dbReference>
<evidence type="ECO:0000259" key="4">
    <source>
        <dbReference type="Pfam" id="PF00891"/>
    </source>
</evidence>
<dbReference type="PROSITE" id="PS51683">
    <property type="entry name" value="SAM_OMT_II"/>
    <property type="match status" value="1"/>
</dbReference>
<evidence type="ECO:0000256" key="2">
    <source>
        <dbReference type="ARBA" id="ARBA00022679"/>
    </source>
</evidence>
<evidence type="ECO:0000256" key="3">
    <source>
        <dbReference type="ARBA" id="ARBA00022691"/>
    </source>
</evidence>
<keyword evidence="6" id="KW-1185">Reference proteome</keyword>
<dbReference type="Gene3D" id="1.10.10.10">
    <property type="entry name" value="Winged helix-like DNA-binding domain superfamily/Winged helix DNA-binding domain"/>
    <property type="match status" value="1"/>
</dbReference>
<comment type="caution">
    <text evidence="5">The sequence shown here is derived from an EMBL/GenBank/DDBJ whole genome shotgun (WGS) entry which is preliminary data.</text>
</comment>
<organism evidence="5 6">
    <name type="scientific">Sinosporangium siamense</name>
    <dbReference type="NCBI Taxonomy" id="1367973"/>
    <lineage>
        <taxon>Bacteria</taxon>
        <taxon>Bacillati</taxon>
        <taxon>Actinomycetota</taxon>
        <taxon>Actinomycetes</taxon>
        <taxon>Streptosporangiales</taxon>
        <taxon>Streptosporangiaceae</taxon>
        <taxon>Sinosporangium</taxon>
    </lineage>
</organism>
<dbReference type="SUPFAM" id="SSF53335">
    <property type="entry name" value="S-adenosyl-L-methionine-dependent methyltransferases"/>
    <property type="match status" value="1"/>
</dbReference>
<evidence type="ECO:0000313" key="5">
    <source>
        <dbReference type="EMBL" id="GII92844.1"/>
    </source>
</evidence>
<accession>A0A919RJ56</accession>
<gene>
    <name evidence="5" type="ORF">Ssi02_30750</name>
</gene>
<dbReference type="Gene3D" id="3.40.50.150">
    <property type="entry name" value="Vaccinia Virus protein VP39"/>
    <property type="match status" value="1"/>
</dbReference>
<dbReference type="PANTHER" id="PTHR43712:SF2">
    <property type="entry name" value="O-METHYLTRANSFERASE CICE"/>
    <property type="match status" value="1"/>
</dbReference>
<dbReference type="InterPro" id="IPR036388">
    <property type="entry name" value="WH-like_DNA-bd_sf"/>
</dbReference>
<evidence type="ECO:0000313" key="6">
    <source>
        <dbReference type="Proteomes" id="UP000606172"/>
    </source>
</evidence>
<dbReference type="AlphaFoldDB" id="A0A919RJ56"/>
<name>A0A919RJ56_9ACTN</name>
<dbReference type="InterPro" id="IPR016461">
    <property type="entry name" value="COMT-like"/>
</dbReference>
<keyword evidence="3" id="KW-0949">S-adenosyl-L-methionine</keyword>
<proteinExistence type="predicted"/>
<feature type="domain" description="O-methyltransferase C-terminal" evidence="4">
    <location>
        <begin position="117"/>
        <end position="329"/>
    </location>
</feature>
<dbReference type="PANTHER" id="PTHR43712">
    <property type="entry name" value="PUTATIVE (AFU_ORTHOLOGUE AFUA_4G14580)-RELATED"/>
    <property type="match status" value="1"/>
</dbReference>
<keyword evidence="1 5" id="KW-0489">Methyltransferase</keyword>
<keyword evidence="2" id="KW-0808">Transferase</keyword>
<evidence type="ECO:0000256" key="1">
    <source>
        <dbReference type="ARBA" id="ARBA00022603"/>
    </source>
</evidence>
<dbReference type="EMBL" id="BOOW01000018">
    <property type="protein sequence ID" value="GII92844.1"/>
    <property type="molecule type" value="Genomic_DNA"/>
</dbReference>
<reference evidence="5" key="1">
    <citation type="submission" date="2021-01" db="EMBL/GenBank/DDBJ databases">
        <title>Whole genome shotgun sequence of Sinosporangium siamense NBRC 109515.</title>
        <authorList>
            <person name="Komaki H."/>
            <person name="Tamura T."/>
        </authorList>
    </citation>
    <scope>NUCLEOTIDE SEQUENCE</scope>
    <source>
        <strain evidence="5">NBRC 109515</strain>
    </source>
</reference>
<protein>
    <submittedName>
        <fullName evidence="5">SAM-dependent methyltransferase</fullName>
    </submittedName>
</protein>
<dbReference type="SUPFAM" id="SSF46785">
    <property type="entry name" value="Winged helix' DNA-binding domain"/>
    <property type="match status" value="1"/>
</dbReference>
<dbReference type="InterPro" id="IPR036390">
    <property type="entry name" value="WH_DNA-bd_sf"/>
</dbReference>
<dbReference type="CDD" id="cd02440">
    <property type="entry name" value="AdoMet_MTases"/>
    <property type="match status" value="1"/>
</dbReference>
<dbReference type="RefSeq" id="WP_204025926.1">
    <property type="nucleotide sequence ID" value="NZ_BOOW01000018.1"/>
</dbReference>
<dbReference type="InterPro" id="IPR029063">
    <property type="entry name" value="SAM-dependent_MTases_sf"/>
</dbReference>
<dbReference type="GO" id="GO:0032259">
    <property type="term" value="P:methylation"/>
    <property type="evidence" value="ECO:0007669"/>
    <property type="project" value="UniProtKB-KW"/>
</dbReference>
<dbReference type="InterPro" id="IPR001077">
    <property type="entry name" value="COMT_C"/>
</dbReference>
<sequence length="349" mass="38187">MPKDVGEDSERIYERFQLIVNGPALFNAVVTGLDLDIFGFLSRHPGSTFEDLREATGLLTHKLRVLMLALCSTELVDRREGRYTNSAVAEELLAPNSTESWRHILPGWQKIYYPAFPHMTEALRSGTNTLALAAHPGTEPTLYQRLAHNPELQEALHTSMAAFTLRSLPALLDNPEIATVSHLLDVGGGDGTTARRLAARHTGMRVTVFDMPSVTRLAGDPAATGVERVGLHPGDIFQDAFPHGADGVLFSHVLEVFSPEEITGLLVKAFRALPSGGKVFLYGFNIPEEENRGVLSARLSLYLNVLATGQGMAYPAQDYERWCEDAGFSDVKSFTDLPYEHGLTVGTKA</sequence>
<dbReference type="Proteomes" id="UP000606172">
    <property type="component" value="Unassembled WGS sequence"/>
</dbReference>
<dbReference type="Gene3D" id="1.20.58.1390">
    <property type="match status" value="1"/>
</dbReference>